<proteinExistence type="predicted"/>
<organism evidence="8">
    <name type="scientific">Notodromas monacha</name>
    <dbReference type="NCBI Taxonomy" id="399045"/>
    <lineage>
        <taxon>Eukaryota</taxon>
        <taxon>Metazoa</taxon>
        <taxon>Ecdysozoa</taxon>
        <taxon>Arthropoda</taxon>
        <taxon>Crustacea</taxon>
        <taxon>Oligostraca</taxon>
        <taxon>Ostracoda</taxon>
        <taxon>Podocopa</taxon>
        <taxon>Podocopida</taxon>
        <taxon>Cypridocopina</taxon>
        <taxon>Cypridoidea</taxon>
        <taxon>Cyprididae</taxon>
        <taxon>Notodromas</taxon>
    </lineage>
</organism>
<feature type="domain" description="C2H2-type" evidence="7">
    <location>
        <begin position="838"/>
        <end position="865"/>
    </location>
</feature>
<sequence>MKMEDSVKAGSCLGTSCVVCGVDKDAIGDPSGGCVEFVLKYCQKSAGDYLDANGIVLLSGCGLCKACFTLISQCDLLSFELGVALDALRERSDVTRTVLNSADNSFSGDILGQCTTEISFFSRDHSKELSEQCITNLADEGVSRDPLNVDEDLWKIRKNNSNLQRKAKQKIENVHDKELLPCEFCHRKFFTKSARTRHVAKAHPENYPRLPSDIICDCCGKIFRTKVAIQVHRKERRYDYGGVCDVCGVRTVDVKRHTEMSHGTGLKCRLCPEIFRNFHERKVHMIDSHGVGSRQKRTMYSCSECTFSSDSRPKYLQHQASKHGHLPSESDTFRCIVCEKAFYSRAALRDHTNGHMGINPYKCLGCNYSSHTENNLRIHVKQVHKMTLGKMKEKNRALKGNNGNETSPVLPGKTVRFFVITKLLEKNGNPYTVLRNAETIQLASESLAFLPTHAYVSNMNFSACVKVESLPAGVCLVCGGEASVSCNDVLSSSQRSVRQFFREHTDVMLVEVTLDATICLWCFELLGECDRLYTKFDAKLNEVKKKHLDYQSGAALIVKGDVEVQITETFQKEEENTDGASSSQRRKRGRPKRFKELPEAEEVPLSRKRGPRRTVKKAPKQEVSADEYDENDSLSDSSSDPVASFQDAITLPNSAGSFPCSHCVFESTTMQGLKVHAAAQHPKAPVGCRICGNEFPSRNERNKHEKEFHPGASVPKASLFCDCCGKTFKSVGSLKIHRGEYRYDYSGICEICGEHAKNVKVHMSSKHRGPLKCSICHVTCTNYSSRRTHMLREHGVGKAKLRSKYNCPECPKDFWSKPKMIRHRVMRHNFRPDPEFIFTCEFCQKEFYCKDTWREHVNGHLGITPYHCPLCSYATNIDSNLHIHMRQVHKVRLSVAKAAVKREQSTAAAEAPGSDGNNTDPRNSLGSPFPKSQRKQSSGPIESPAENFGLRFGMLTKPPSHPPHVAAVKAAVNVNGGITLEDLEATLGINATDIKMTEDTCDADYVTVRFLETVLPRSAKTSMVVNDFTTSKGCANNDGFLSTLHACTVDAIVDGTAKKYELMLKKLPKDAKTREFLIKTGWHEHEIRFYSQVAPKMQQFVQEYAKNVYRLPVPEFYGICNVEGEDDSVIVMGNLKKADPAWTSISLKDGIDQETFPIVCSSLAKIHAVPLAMRANVGAESVSDVIPAWKSLSFGPSVLDDLLNNGFRDLKAFLKQQRPDWTPDGKDWKNLVSLAKFGLENADLPLRLETVCHADVWNGNLLFRGSSKSGKPDDCVMLDWQMASAKSPAVDICNVLFFCTRFTSEQDLQLRLHEYWDILADALMNFNVNLEKDLQYSWSDFVHDFPVSQAYAVVNWSCSMDMMFSYSGEEMTKRILSWYDYFSHKDWTGFLNEWMYSV</sequence>
<keyword evidence="2" id="KW-0677">Repeat</keyword>
<dbReference type="InterPro" id="IPR015897">
    <property type="entry name" value="CHK_kinase-like"/>
</dbReference>
<evidence type="ECO:0000256" key="5">
    <source>
        <dbReference type="PROSITE-ProRule" id="PRU00042"/>
    </source>
</evidence>
<dbReference type="SMART" id="SM00587">
    <property type="entry name" value="CHK"/>
    <property type="match status" value="1"/>
</dbReference>
<dbReference type="Pfam" id="PF12874">
    <property type="entry name" value="zf-met"/>
    <property type="match status" value="2"/>
</dbReference>
<dbReference type="GO" id="GO:0008270">
    <property type="term" value="F:zinc ion binding"/>
    <property type="evidence" value="ECO:0007669"/>
    <property type="project" value="UniProtKB-KW"/>
</dbReference>
<dbReference type="PANTHER" id="PTHR24379">
    <property type="entry name" value="KRAB AND ZINC FINGER DOMAIN-CONTAINING"/>
    <property type="match status" value="1"/>
</dbReference>
<feature type="domain" description="C2H2-type" evidence="7">
    <location>
        <begin position="333"/>
        <end position="360"/>
    </location>
</feature>
<keyword evidence="4" id="KW-0862">Zinc</keyword>
<dbReference type="InterPro" id="IPR013087">
    <property type="entry name" value="Znf_C2H2_type"/>
</dbReference>
<dbReference type="PROSITE" id="PS00028">
    <property type="entry name" value="ZINC_FINGER_C2H2_1"/>
    <property type="match status" value="6"/>
</dbReference>
<feature type="region of interest" description="Disordered" evidence="6">
    <location>
        <begin position="569"/>
        <end position="642"/>
    </location>
</feature>
<evidence type="ECO:0000259" key="7">
    <source>
        <dbReference type="PROSITE" id="PS50157"/>
    </source>
</evidence>
<dbReference type="Pfam" id="PF02958">
    <property type="entry name" value="EcKL"/>
    <property type="match status" value="1"/>
</dbReference>
<feature type="compositionally biased region" description="Basic residues" evidence="6">
    <location>
        <begin position="584"/>
        <end position="593"/>
    </location>
</feature>
<dbReference type="Gene3D" id="3.30.160.60">
    <property type="entry name" value="Classic Zinc Finger"/>
    <property type="match status" value="5"/>
</dbReference>
<dbReference type="PANTHER" id="PTHR24379:SF121">
    <property type="entry name" value="C2H2-TYPE DOMAIN-CONTAINING PROTEIN"/>
    <property type="match status" value="1"/>
</dbReference>
<dbReference type="Proteomes" id="UP000678499">
    <property type="component" value="Unassembled WGS sequence"/>
</dbReference>
<evidence type="ECO:0000256" key="4">
    <source>
        <dbReference type="ARBA" id="ARBA00022833"/>
    </source>
</evidence>
<feature type="region of interest" description="Disordered" evidence="6">
    <location>
        <begin position="903"/>
        <end position="943"/>
    </location>
</feature>
<dbReference type="SUPFAM" id="SSF57667">
    <property type="entry name" value="beta-beta-alpha zinc fingers"/>
    <property type="match status" value="2"/>
</dbReference>
<dbReference type="Gene3D" id="3.90.1200.10">
    <property type="match status" value="1"/>
</dbReference>
<feature type="domain" description="C2H2-type" evidence="7">
    <location>
        <begin position="866"/>
        <end position="889"/>
    </location>
</feature>
<evidence type="ECO:0000256" key="3">
    <source>
        <dbReference type="ARBA" id="ARBA00022771"/>
    </source>
</evidence>
<feature type="domain" description="C2H2-type" evidence="7">
    <location>
        <begin position="180"/>
        <end position="208"/>
    </location>
</feature>
<evidence type="ECO:0000256" key="6">
    <source>
        <dbReference type="SAM" id="MobiDB-lite"/>
    </source>
</evidence>
<feature type="compositionally biased region" description="Polar residues" evidence="6">
    <location>
        <begin position="915"/>
        <end position="926"/>
    </location>
</feature>
<dbReference type="SUPFAM" id="SSF56112">
    <property type="entry name" value="Protein kinase-like (PK-like)"/>
    <property type="match status" value="1"/>
</dbReference>
<dbReference type="InterPro" id="IPR011009">
    <property type="entry name" value="Kinase-like_dom_sf"/>
</dbReference>
<evidence type="ECO:0000256" key="1">
    <source>
        <dbReference type="ARBA" id="ARBA00022723"/>
    </source>
</evidence>
<protein>
    <recommendedName>
        <fullName evidence="7">C2H2-type domain-containing protein</fullName>
    </recommendedName>
</protein>
<evidence type="ECO:0000256" key="2">
    <source>
        <dbReference type="ARBA" id="ARBA00022737"/>
    </source>
</evidence>
<dbReference type="OrthoDB" id="5915577at2759"/>
<keyword evidence="3 5" id="KW-0863">Zinc-finger</keyword>
<dbReference type="InterPro" id="IPR004119">
    <property type="entry name" value="EcKL"/>
</dbReference>
<feature type="compositionally biased region" description="Basic residues" evidence="6">
    <location>
        <begin position="606"/>
        <end position="618"/>
    </location>
</feature>
<dbReference type="InterPro" id="IPR036236">
    <property type="entry name" value="Znf_C2H2_sf"/>
</dbReference>
<feature type="compositionally biased region" description="Acidic residues" evidence="6">
    <location>
        <begin position="624"/>
        <end position="633"/>
    </location>
</feature>
<accession>A0A7R9BF40</accession>
<feature type="domain" description="C2H2-type" evidence="7">
    <location>
        <begin position="805"/>
        <end position="832"/>
    </location>
</feature>
<evidence type="ECO:0000313" key="9">
    <source>
        <dbReference type="Proteomes" id="UP000678499"/>
    </source>
</evidence>
<dbReference type="EMBL" id="OA882232">
    <property type="protein sequence ID" value="CAD7273994.1"/>
    <property type="molecule type" value="Genomic_DNA"/>
</dbReference>
<keyword evidence="1" id="KW-0479">Metal-binding</keyword>
<dbReference type="PROSITE" id="PS50157">
    <property type="entry name" value="ZINC_FINGER_C2H2_2"/>
    <property type="match status" value="6"/>
</dbReference>
<name>A0A7R9BF40_9CRUS</name>
<evidence type="ECO:0000313" key="8">
    <source>
        <dbReference type="EMBL" id="CAD7273994.1"/>
    </source>
</evidence>
<reference evidence="8" key="1">
    <citation type="submission" date="2020-11" db="EMBL/GenBank/DDBJ databases">
        <authorList>
            <person name="Tran Van P."/>
        </authorList>
    </citation>
    <scope>NUCLEOTIDE SEQUENCE</scope>
</reference>
<gene>
    <name evidence="8" type="ORF">NMOB1V02_LOCUS1854</name>
</gene>
<feature type="domain" description="C2H2-type" evidence="7">
    <location>
        <begin position="686"/>
        <end position="714"/>
    </location>
</feature>
<dbReference type="SMART" id="SM00355">
    <property type="entry name" value="ZnF_C2H2"/>
    <property type="match status" value="15"/>
</dbReference>
<keyword evidence="9" id="KW-1185">Reference proteome</keyword>
<dbReference type="EMBL" id="CAJPEX010000195">
    <property type="protein sequence ID" value="CAG0914146.1"/>
    <property type="molecule type" value="Genomic_DNA"/>
</dbReference>